<organism evidence="1 2">
    <name type="scientific">Candidatus Thiomargarita nelsonii</name>
    <dbReference type="NCBI Taxonomy" id="1003181"/>
    <lineage>
        <taxon>Bacteria</taxon>
        <taxon>Pseudomonadati</taxon>
        <taxon>Pseudomonadota</taxon>
        <taxon>Gammaproteobacteria</taxon>
        <taxon>Thiotrichales</taxon>
        <taxon>Thiotrichaceae</taxon>
        <taxon>Thiomargarita</taxon>
    </lineage>
</organism>
<reference evidence="1 2" key="1">
    <citation type="submission" date="2016-05" db="EMBL/GenBank/DDBJ databases">
        <title>Single-cell genome of chain-forming Candidatus Thiomargarita nelsonii and comparison to other large sulfur-oxidizing bacteria.</title>
        <authorList>
            <person name="Winkel M."/>
            <person name="Salman V."/>
            <person name="Woyke T."/>
            <person name="Schulz-Vogt H."/>
            <person name="Richter M."/>
            <person name="Flood B."/>
            <person name="Bailey J."/>
            <person name="Amann R."/>
            <person name="Mussmann M."/>
        </authorList>
    </citation>
    <scope>NUCLEOTIDE SEQUENCE [LARGE SCALE GENOMIC DNA]</scope>
    <source>
        <strain evidence="1 2">THI036</strain>
    </source>
</reference>
<accession>A0A176RZG4</accession>
<dbReference type="AlphaFoldDB" id="A0A176RZG4"/>
<dbReference type="Proteomes" id="UP000076962">
    <property type="component" value="Unassembled WGS sequence"/>
</dbReference>
<name>A0A176RZG4_9GAMM</name>
<dbReference type="EMBL" id="LUTY01001825">
    <property type="protein sequence ID" value="OAD21160.1"/>
    <property type="molecule type" value="Genomic_DNA"/>
</dbReference>
<feature type="non-terminal residue" evidence="1">
    <location>
        <position position="1"/>
    </location>
</feature>
<protein>
    <submittedName>
        <fullName evidence="1">Uncharacterized protein</fullName>
    </submittedName>
</protein>
<comment type="caution">
    <text evidence="1">The sequence shown here is derived from an EMBL/GenBank/DDBJ whole genome shotgun (WGS) entry which is preliminary data.</text>
</comment>
<keyword evidence="2" id="KW-1185">Reference proteome</keyword>
<evidence type="ECO:0000313" key="2">
    <source>
        <dbReference type="Proteomes" id="UP000076962"/>
    </source>
</evidence>
<gene>
    <name evidence="1" type="ORF">THIOM_003078</name>
</gene>
<evidence type="ECO:0000313" key="1">
    <source>
        <dbReference type="EMBL" id="OAD21160.1"/>
    </source>
</evidence>
<proteinExistence type="predicted"/>
<sequence>IVWINGTQELTQQGFTVELEKMTDELSVPIVLSNTKQRIFLKPGQTLNTLNGTIQEKFEKH</sequence>